<evidence type="ECO:0000313" key="2">
    <source>
        <dbReference type="Proteomes" id="UP000634004"/>
    </source>
</evidence>
<protein>
    <recommendedName>
        <fullName evidence="3">DUF393 domain-containing protein</fullName>
    </recommendedName>
</protein>
<dbReference type="Proteomes" id="UP000634004">
    <property type="component" value="Unassembled WGS sequence"/>
</dbReference>
<sequence length="112" mass="13227">MDFLLKRDGGTFRFLSAQSPLGEALYAHYGYKSGDYDTNILIEDGHARVRSDGTLAMFERLGWPWRAMGVFRLLPRRVRDWGYERIARNRLRWFGRRDTCRLPAPGERTRFL</sequence>
<dbReference type="InterPro" id="IPR007263">
    <property type="entry name" value="DCC1-like"/>
</dbReference>
<dbReference type="EMBL" id="BMZH01000003">
    <property type="protein sequence ID" value="GHA88258.1"/>
    <property type="molecule type" value="Genomic_DNA"/>
</dbReference>
<gene>
    <name evidence="1" type="ORF">GCM10009069_09010</name>
</gene>
<name>A0A8J3CQ03_9PROT</name>
<dbReference type="InterPro" id="IPR052927">
    <property type="entry name" value="DCC_oxidoreductase"/>
</dbReference>
<dbReference type="GO" id="GO:0015035">
    <property type="term" value="F:protein-disulfide reductase activity"/>
    <property type="evidence" value="ECO:0007669"/>
    <property type="project" value="InterPro"/>
</dbReference>
<accession>A0A8J3CQ03</accession>
<proteinExistence type="predicted"/>
<comment type="caution">
    <text evidence="1">The sequence shown here is derived from an EMBL/GenBank/DDBJ whole genome shotgun (WGS) entry which is preliminary data.</text>
</comment>
<reference evidence="1" key="1">
    <citation type="journal article" date="2014" name="Int. J. Syst. Evol. Microbiol.">
        <title>Complete genome sequence of Corynebacterium casei LMG S-19264T (=DSM 44701T), isolated from a smear-ripened cheese.</title>
        <authorList>
            <consortium name="US DOE Joint Genome Institute (JGI-PGF)"/>
            <person name="Walter F."/>
            <person name="Albersmeier A."/>
            <person name="Kalinowski J."/>
            <person name="Ruckert C."/>
        </authorList>
    </citation>
    <scope>NUCLEOTIDE SEQUENCE</scope>
    <source>
        <strain evidence="1">KCTC 32513</strain>
    </source>
</reference>
<dbReference type="Pfam" id="PF04134">
    <property type="entry name" value="DCC1-like"/>
    <property type="match status" value="1"/>
</dbReference>
<evidence type="ECO:0000313" key="1">
    <source>
        <dbReference type="EMBL" id="GHA88258.1"/>
    </source>
</evidence>
<evidence type="ECO:0008006" key="3">
    <source>
        <dbReference type="Google" id="ProtNLM"/>
    </source>
</evidence>
<reference evidence="1" key="2">
    <citation type="submission" date="2020-09" db="EMBL/GenBank/DDBJ databases">
        <authorList>
            <person name="Sun Q."/>
            <person name="Kim S."/>
        </authorList>
    </citation>
    <scope>NUCLEOTIDE SEQUENCE</scope>
    <source>
        <strain evidence="1">KCTC 32513</strain>
    </source>
</reference>
<dbReference type="PANTHER" id="PTHR33639:SF2">
    <property type="entry name" value="DUF393 DOMAIN-CONTAINING PROTEIN"/>
    <property type="match status" value="1"/>
</dbReference>
<dbReference type="AlphaFoldDB" id="A0A8J3CQ03"/>
<organism evidence="1 2">
    <name type="scientific">Algimonas arctica</name>
    <dbReference type="NCBI Taxonomy" id="1479486"/>
    <lineage>
        <taxon>Bacteria</taxon>
        <taxon>Pseudomonadati</taxon>
        <taxon>Pseudomonadota</taxon>
        <taxon>Alphaproteobacteria</taxon>
        <taxon>Maricaulales</taxon>
        <taxon>Robiginitomaculaceae</taxon>
        <taxon>Algimonas</taxon>
    </lineage>
</organism>
<keyword evidence="2" id="KW-1185">Reference proteome</keyword>
<dbReference type="PANTHER" id="PTHR33639">
    <property type="entry name" value="THIOL-DISULFIDE OXIDOREDUCTASE DCC"/>
    <property type="match status" value="1"/>
</dbReference>